<dbReference type="AlphaFoldDB" id="K1SI83"/>
<evidence type="ECO:0000313" key="1">
    <source>
        <dbReference type="EMBL" id="EKC60387.1"/>
    </source>
</evidence>
<feature type="non-terminal residue" evidence="1">
    <location>
        <position position="1"/>
    </location>
</feature>
<organism evidence="1">
    <name type="scientific">human gut metagenome</name>
    <dbReference type="NCBI Taxonomy" id="408170"/>
    <lineage>
        <taxon>unclassified sequences</taxon>
        <taxon>metagenomes</taxon>
        <taxon>organismal metagenomes</taxon>
    </lineage>
</organism>
<reference evidence="1" key="1">
    <citation type="journal article" date="2013" name="Environ. Microbiol.">
        <title>Microbiota from the distal guts of lean and obese adolescents exhibit partial functional redundancy besides clear differences in community structure.</title>
        <authorList>
            <person name="Ferrer M."/>
            <person name="Ruiz A."/>
            <person name="Lanza F."/>
            <person name="Haange S.B."/>
            <person name="Oberbach A."/>
            <person name="Till H."/>
            <person name="Bargiela R."/>
            <person name="Campoy C."/>
            <person name="Segura M.T."/>
            <person name="Richter M."/>
            <person name="von Bergen M."/>
            <person name="Seifert J."/>
            <person name="Suarez A."/>
        </authorList>
    </citation>
    <scope>NUCLEOTIDE SEQUENCE</scope>
</reference>
<dbReference type="EMBL" id="AJWZ01006226">
    <property type="protein sequence ID" value="EKC60387.1"/>
    <property type="molecule type" value="Genomic_DNA"/>
</dbReference>
<sequence length="56" mass="6164">GGHDYPVSLYMYEADGTPVTRSESKNLYASSLIGDENNVCLTEDGYDYMEAAYDDG</sequence>
<accession>K1SI83</accession>
<comment type="caution">
    <text evidence="1">The sequence shown here is derived from an EMBL/GenBank/DDBJ whole genome shotgun (WGS) entry which is preliminary data.</text>
</comment>
<name>K1SI83_9ZZZZ</name>
<gene>
    <name evidence="1" type="ORF">OBE_09003</name>
</gene>
<protein>
    <submittedName>
        <fullName evidence="1">Uncharacterized protein</fullName>
    </submittedName>
</protein>
<proteinExistence type="predicted"/>